<evidence type="ECO:0008006" key="3">
    <source>
        <dbReference type="Google" id="ProtNLM"/>
    </source>
</evidence>
<proteinExistence type="predicted"/>
<accession>A0A1Y2FG60</accession>
<evidence type="ECO:0000313" key="1">
    <source>
        <dbReference type="EMBL" id="ORY82404.1"/>
    </source>
</evidence>
<gene>
    <name evidence="1" type="ORF">BCR35DRAFT_83339</name>
</gene>
<sequence>MEAIKIVASQLLKFTIRDAEAQGVGAVAQQQQKNGTYLEELIKAMPLLRSLTIGFDGVELSSLFTLLAKLKHLRYFVLRHNKDSPTPLDTHLSQLDFSNLSAWLASPPSSLRMVGLPVGLLRDEWWEENEFGDRRSAVLEKGVELCLVD</sequence>
<dbReference type="EMBL" id="MCGR01000021">
    <property type="protein sequence ID" value="ORY82404.1"/>
    <property type="molecule type" value="Genomic_DNA"/>
</dbReference>
<comment type="caution">
    <text evidence="1">The sequence shown here is derived from an EMBL/GenBank/DDBJ whole genome shotgun (WGS) entry which is preliminary data.</text>
</comment>
<dbReference type="InParanoid" id="A0A1Y2FG60"/>
<dbReference type="Proteomes" id="UP000193467">
    <property type="component" value="Unassembled WGS sequence"/>
</dbReference>
<reference evidence="1 2" key="1">
    <citation type="submission" date="2016-07" db="EMBL/GenBank/DDBJ databases">
        <title>Pervasive Adenine N6-methylation of Active Genes in Fungi.</title>
        <authorList>
            <consortium name="DOE Joint Genome Institute"/>
            <person name="Mondo S.J."/>
            <person name="Dannebaum R.O."/>
            <person name="Kuo R.C."/>
            <person name="Labutti K."/>
            <person name="Haridas S."/>
            <person name="Kuo A."/>
            <person name="Salamov A."/>
            <person name="Ahrendt S.R."/>
            <person name="Lipzen A."/>
            <person name="Sullivan W."/>
            <person name="Andreopoulos W.B."/>
            <person name="Clum A."/>
            <person name="Lindquist E."/>
            <person name="Daum C."/>
            <person name="Ramamoorthy G.K."/>
            <person name="Gryganskyi A."/>
            <person name="Culley D."/>
            <person name="Magnuson J.K."/>
            <person name="James T.Y."/>
            <person name="O'Malley M.A."/>
            <person name="Stajich J.E."/>
            <person name="Spatafora J.W."/>
            <person name="Visel A."/>
            <person name="Grigoriev I.V."/>
        </authorList>
    </citation>
    <scope>NUCLEOTIDE SEQUENCE [LARGE SCALE GENOMIC DNA]</scope>
    <source>
        <strain evidence="1 2">62-1032</strain>
    </source>
</reference>
<dbReference type="SUPFAM" id="SSF52047">
    <property type="entry name" value="RNI-like"/>
    <property type="match status" value="1"/>
</dbReference>
<keyword evidence="2" id="KW-1185">Reference proteome</keyword>
<dbReference type="AlphaFoldDB" id="A0A1Y2FG60"/>
<name>A0A1Y2FG60_9BASI</name>
<organism evidence="1 2">
    <name type="scientific">Leucosporidium creatinivorum</name>
    <dbReference type="NCBI Taxonomy" id="106004"/>
    <lineage>
        <taxon>Eukaryota</taxon>
        <taxon>Fungi</taxon>
        <taxon>Dikarya</taxon>
        <taxon>Basidiomycota</taxon>
        <taxon>Pucciniomycotina</taxon>
        <taxon>Microbotryomycetes</taxon>
        <taxon>Leucosporidiales</taxon>
        <taxon>Leucosporidium</taxon>
    </lineage>
</organism>
<evidence type="ECO:0000313" key="2">
    <source>
        <dbReference type="Proteomes" id="UP000193467"/>
    </source>
</evidence>
<protein>
    <recommendedName>
        <fullName evidence="3">F-box domain-containing protein</fullName>
    </recommendedName>
</protein>